<gene>
    <name evidence="1" type="ORF">PPENT_87.1.T0280277</name>
</gene>
<dbReference type="EMBL" id="CAJJDO010000028">
    <property type="protein sequence ID" value="CAD8156353.1"/>
    <property type="molecule type" value="Genomic_DNA"/>
</dbReference>
<dbReference type="AlphaFoldDB" id="A0A8S1TWW4"/>
<comment type="caution">
    <text evidence="1">The sequence shown here is derived from an EMBL/GenBank/DDBJ whole genome shotgun (WGS) entry which is preliminary data.</text>
</comment>
<reference evidence="1" key="1">
    <citation type="submission" date="2021-01" db="EMBL/GenBank/DDBJ databases">
        <authorList>
            <consortium name="Genoscope - CEA"/>
            <person name="William W."/>
        </authorList>
    </citation>
    <scope>NUCLEOTIDE SEQUENCE</scope>
</reference>
<name>A0A8S1TWW4_9CILI</name>
<protein>
    <submittedName>
        <fullName evidence="1">Uncharacterized protein</fullName>
    </submittedName>
</protein>
<sequence>MVRQIQKKSKKRRQIDIQLEWGNSFRSWWIQQNNCKDILILGWIEGTESIAKQVNKNGIAQVYENGEYFRNQKFGRWQYQYKQHKIYNYSQNNQWRRFIYQMRIEEWEMDSFRGKDFWINLKQLILPNIAIVTKLLNGIFDLISMRIIKLKNEVVDVMIRKAMSLNQVYKWRFQINLKFHLQQHILVNINLVKILANGIFGIVILNCGGLYEKSGDEMNIANWIEVLNENAKIFQLMYYGIHKNGQTIGRCDTRKTEGQGNQRMNTTLQTVKVKCSTHKFEASYQNIFILFFFLIPESSRNMTEYCIFKKVQKIYFPIFLNPRVPLGDFHHHGSTGPRVSSSHHLALTVLTPTQSTSILPANSPSQGEWPSQDEKRRFGHVHIPQGVSELRMMKAHLTENYHMARVKFFFQFGFNLSDLRRGGFYDDEGDGMKVGKRVEVSDRFPSYPGITYHGEYKNNQKVGIWDMWYMYLMKVSLN</sequence>
<accession>A0A8S1TWW4</accession>
<keyword evidence="2" id="KW-1185">Reference proteome</keyword>
<proteinExistence type="predicted"/>
<organism evidence="1 2">
    <name type="scientific">Paramecium pentaurelia</name>
    <dbReference type="NCBI Taxonomy" id="43138"/>
    <lineage>
        <taxon>Eukaryota</taxon>
        <taxon>Sar</taxon>
        <taxon>Alveolata</taxon>
        <taxon>Ciliophora</taxon>
        <taxon>Intramacronucleata</taxon>
        <taxon>Oligohymenophorea</taxon>
        <taxon>Peniculida</taxon>
        <taxon>Parameciidae</taxon>
        <taxon>Paramecium</taxon>
    </lineage>
</organism>
<evidence type="ECO:0000313" key="2">
    <source>
        <dbReference type="Proteomes" id="UP000689195"/>
    </source>
</evidence>
<evidence type="ECO:0000313" key="1">
    <source>
        <dbReference type="EMBL" id="CAD8156353.1"/>
    </source>
</evidence>
<dbReference type="PANTHER" id="PTHR33706">
    <property type="entry name" value="MORN VARIANT REPEAT PROTEIN"/>
    <property type="match status" value="1"/>
</dbReference>
<dbReference type="Proteomes" id="UP000689195">
    <property type="component" value="Unassembled WGS sequence"/>
</dbReference>
<dbReference type="PANTHER" id="PTHR33706:SF1">
    <property type="entry name" value="TPR REPEAT PROTEIN"/>
    <property type="match status" value="1"/>
</dbReference>